<protein>
    <submittedName>
        <fullName evidence="2">Uncharacterized protein</fullName>
    </submittedName>
</protein>
<dbReference type="Proteomes" id="UP001430953">
    <property type="component" value="Unassembled WGS sequence"/>
</dbReference>
<keyword evidence="3" id="KW-1185">Reference proteome</keyword>
<feature type="compositionally biased region" description="Basic residues" evidence="1">
    <location>
        <begin position="17"/>
        <end position="30"/>
    </location>
</feature>
<reference evidence="2 3" key="1">
    <citation type="submission" date="2023-03" db="EMBL/GenBank/DDBJ databases">
        <title>High recombination rates correlate with genetic variation in Cardiocondyla obscurior ants.</title>
        <authorList>
            <person name="Errbii M."/>
        </authorList>
    </citation>
    <scope>NUCLEOTIDE SEQUENCE [LARGE SCALE GENOMIC DNA]</scope>
    <source>
        <strain evidence="2">Alpha-2009</strain>
        <tissue evidence="2">Whole body</tissue>
    </source>
</reference>
<evidence type="ECO:0000313" key="3">
    <source>
        <dbReference type="Proteomes" id="UP001430953"/>
    </source>
</evidence>
<dbReference type="EMBL" id="JADYXP020000001">
    <property type="protein sequence ID" value="KAL0134469.1"/>
    <property type="molecule type" value="Genomic_DNA"/>
</dbReference>
<name>A0AAW2H4T4_9HYME</name>
<evidence type="ECO:0000256" key="1">
    <source>
        <dbReference type="SAM" id="MobiDB-lite"/>
    </source>
</evidence>
<dbReference type="AlphaFoldDB" id="A0AAW2H4T4"/>
<organism evidence="2 3">
    <name type="scientific">Cardiocondyla obscurior</name>
    <dbReference type="NCBI Taxonomy" id="286306"/>
    <lineage>
        <taxon>Eukaryota</taxon>
        <taxon>Metazoa</taxon>
        <taxon>Ecdysozoa</taxon>
        <taxon>Arthropoda</taxon>
        <taxon>Hexapoda</taxon>
        <taxon>Insecta</taxon>
        <taxon>Pterygota</taxon>
        <taxon>Neoptera</taxon>
        <taxon>Endopterygota</taxon>
        <taxon>Hymenoptera</taxon>
        <taxon>Apocrita</taxon>
        <taxon>Aculeata</taxon>
        <taxon>Formicoidea</taxon>
        <taxon>Formicidae</taxon>
        <taxon>Myrmicinae</taxon>
        <taxon>Cardiocondyla</taxon>
    </lineage>
</organism>
<sequence>MPKVSVLFRRDIPGHHSDRRSKLHRGHHGHLKSDDSDITTVKIRVALGAVLPPCCIAAGFSPATKSKRH</sequence>
<feature type="region of interest" description="Disordered" evidence="1">
    <location>
        <begin position="1"/>
        <end position="35"/>
    </location>
</feature>
<gene>
    <name evidence="2" type="ORF">PUN28_001333</name>
</gene>
<accession>A0AAW2H4T4</accession>
<evidence type="ECO:0000313" key="2">
    <source>
        <dbReference type="EMBL" id="KAL0134469.1"/>
    </source>
</evidence>
<proteinExistence type="predicted"/>
<comment type="caution">
    <text evidence="2">The sequence shown here is derived from an EMBL/GenBank/DDBJ whole genome shotgun (WGS) entry which is preliminary data.</text>
</comment>